<reference evidence="1" key="2">
    <citation type="journal article" date="2024" name="Antonie Van Leeuwenhoek">
        <title>Roseihalotalea indica gen. nov., sp. nov., a halophilic Bacteroidetes from mesopelagic Southwest Indian Ocean with higher carbohydrate metabolic potential.</title>
        <authorList>
            <person name="Chen B."/>
            <person name="Zhang M."/>
            <person name="Lin D."/>
            <person name="Ye J."/>
            <person name="Tang K."/>
        </authorList>
    </citation>
    <scope>NUCLEOTIDE SEQUENCE</scope>
    <source>
        <strain evidence="1">TK19036</strain>
    </source>
</reference>
<evidence type="ECO:0008006" key="2">
    <source>
        <dbReference type="Google" id="ProtNLM"/>
    </source>
</evidence>
<reference evidence="1" key="1">
    <citation type="journal article" date="2023" name="Comput. Struct. Biotechnol. J.">
        <title>Discovery of a novel marine Bacteroidetes with a rich repertoire of carbohydrate-active enzymes.</title>
        <authorList>
            <person name="Chen B."/>
            <person name="Liu G."/>
            <person name="Chen Q."/>
            <person name="Wang H."/>
            <person name="Liu L."/>
            <person name="Tang K."/>
        </authorList>
    </citation>
    <scope>NUCLEOTIDE SEQUENCE</scope>
    <source>
        <strain evidence="1">TK19036</strain>
    </source>
</reference>
<accession>A0AA49GRF8</accession>
<evidence type="ECO:0000313" key="1">
    <source>
        <dbReference type="EMBL" id="WKN39212.1"/>
    </source>
</evidence>
<gene>
    <name evidence="1" type="ORF">K4G66_10935</name>
</gene>
<dbReference type="EMBL" id="CP120682">
    <property type="protein sequence ID" value="WKN39212.1"/>
    <property type="molecule type" value="Genomic_DNA"/>
</dbReference>
<proteinExistence type="predicted"/>
<name>A0AA49GRF8_9BACT</name>
<dbReference type="PROSITE" id="PS51257">
    <property type="entry name" value="PROKAR_LIPOPROTEIN"/>
    <property type="match status" value="1"/>
</dbReference>
<sequence length="122" mass="13489">MEKVTYFILTIAFLSFLGCQEEDMTADAETSGTHLVTSEALLSWEGEYEVDGCGFFITIDDQTYKPKNEDFIGDSFKVSSTTGMEVSVTYEILDTAVERYCGDLPAPLVTPGIKLFTLEKGN</sequence>
<dbReference type="AlphaFoldDB" id="A0AA49GRF8"/>
<protein>
    <recommendedName>
        <fullName evidence="2">Lipocalin-like domain-containing protein</fullName>
    </recommendedName>
</protein>
<organism evidence="1">
    <name type="scientific">Roseihalotalea indica</name>
    <dbReference type="NCBI Taxonomy" id="2867963"/>
    <lineage>
        <taxon>Bacteria</taxon>
        <taxon>Pseudomonadati</taxon>
        <taxon>Bacteroidota</taxon>
        <taxon>Cytophagia</taxon>
        <taxon>Cytophagales</taxon>
        <taxon>Catalimonadaceae</taxon>
        <taxon>Roseihalotalea</taxon>
    </lineage>
</organism>